<organism evidence="15 16">
    <name type="scientific">Clostridium gallinarum</name>
    <dbReference type="NCBI Taxonomy" id="2762246"/>
    <lineage>
        <taxon>Bacteria</taxon>
        <taxon>Bacillati</taxon>
        <taxon>Bacillota</taxon>
        <taxon>Clostridia</taxon>
        <taxon>Eubacteriales</taxon>
        <taxon>Clostridiaceae</taxon>
        <taxon>Clostridium</taxon>
    </lineage>
</organism>
<feature type="transmembrane region" description="Helical" evidence="12">
    <location>
        <begin position="262"/>
        <end position="284"/>
    </location>
</feature>
<dbReference type="Pfam" id="PF00367">
    <property type="entry name" value="PTS_EIIB"/>
    <property type="match status" value="1"/>
</dbReference>
<keyword evidence="2" id="KW-0813">Transport</keyword>
<proteinExistence type="predicted"/>
<accession>A0ABR8Q560</accession>
<feature type="domain" description="PTS EIIB type-1" evidence="13">
    <location>
        <begin position="418"/>
        <end position="496"/>
    </location>
</feature>
<evidence type="ECO:0000313" key="16">
    <source>
        <dbReference type="Proteomes" id="UP000640335"/>
    </source>
</evidence>
<comment type="caution">
    <text evidence="15">The sequence shown here is derived from an EMBL/GenBank/DDBJ whole genome shotgun (WGS) entry which is preliminary data.</text>
</comment>
<dbReference type="InterPro" id="IPR036878">
    <property type="entry name" value="Glu_permease_IIB"/>
</dbReference>
<feature type="transmembrane region" description="Helical" evidence="12">
    <location>
        <begin position="291"/>
        <end position="308"/>
    </location>
</feature>
<evidence type="ECO:0000259" key="13">
    <source>
        <dbReference type="PROSITE" id="PS51098"/>
    </source>
</evidence>
<evidence type="ECO:0000313" key="15">
    <source>
        <dbReference type="EMBL" id="MBD7915574.1"/>
    </source>
</evidence>
<feature type="domain" description="PTS EIIC type-1" evidence="14">
    <location>
        <begin position="1"/>
        <end position="404"/>
    </location>
</feature>
<evidence type="ECO:0000256" key="11">
    <source>
        <dbReference type="PROSITE-ProRule" id="PRU00421"/>
    </source>
</evidence>
<keyword evidence="3" id="KW-1003">Cell membrane</keyword>
<evidence type="ECO:0000256" key="7">
    <source>
        <dbReference type="ARBA" id="ARBA00022692"/>
    </source>
</evidence>
<gene>
    <name evidence="15" type="ORF">H9660_10500</name>
</gene>
<dbReference type="SUPFAM" id="SSF55604">
    <property type="entry name" value="Glucose permease domain IIB"/>
    <property type="match status" value="1"/>
</dbReference>
<dbReference type="PANTHER" id="PTHR30009:SF24">
    <property type="entry name" value="PTS SYSTEM, IIBC COMPONENT"/>
    <property type="match status" value="1"/>
</dbReference>
<dbReference type="RefSeq" id="WP_191750334.1">
    <property type="nucleotide sequence ID" value="NZ_JACSQZ010000036.1"/>
</dbReference>
<dbReference type="PROSITE" id="PS51098">
    <property type="entry name" value="PTS_EIIB_TYPE_1"/>
    <property type="match status" value="1"/>
</dbReference>
<evidence type="ECO:0000256" key="10">
    <source>
        <dbReference type="ARBA" id="ARBA00023136"/>
    </source>
</evidence>
<feature type="transmembrane region" description="Helical" evidence="12">
    <location>
        <begin position="89"/>
        <end position="109"/>
    </location>
</feature>
<dbReference type="PROSITE" id="PS01035">
    <property type="entry name" value="PTS_EIIB_TYPE_1_CYS"/>
    <property type="match status" value="1"/>
</dbReference>
<evidence type="ECO:0000259" key="14">
    <source>
        <dbReference type="PROSITE" id="PS51103"/>
    </source>
</evidence>
<dbReference type="InterPro" id="IPR001996">
    <property type="entry name" value="PTS_IIB_1"/>
</dbReference>
<dbReference type="InterPro" id="IPR018113">
    <property type="entry name" value="PTrfase_EIIB_Cys"/>
</dbReference>
<evidence type="ECO:0000256" key="9">
    <source>
        <dbReference type="ARBA" id="ARBA00022989"/>
    </source>
</evidence>
<reference evidence="15 16" key="1">
    <citation type="submission" date="2020-08" db="EMBL/GenBank/DDBJ databases">
        <title>A Genomic Blueprint of the Chicken Gut Microbiome.</title>
        <authorList>
            <person name="Gilroy R."/>
            <person name="Ravi A."/>
            <person name="Getino M."/>
            <person name="Pursley I."/>
            <person name="Horton D.L."/>
            <person name="Alikhan N.-F."/>
            <person name="Baker D."/>
            <person name="Gharbi K."/>
            <person name="Hall N."/>
            <person name="Watson M."/>
            <person name="Adriaenssens E.M."/>
            <person name="Foster-Nyarko E."/>
            <person name="Jarju S."/>
            <person name="Secka A."/>
            <person name="Antonio M."/>
            <person name="Oren A."/>
            <person name="Chaudhuri R."/>
            <person name="La Ragione R.M."/>
            <person name="Hildebrand F."/>
            <person name="Pallen M.J."/>
        </authorList>
    </citation>
    <scope>NUCLEOTIDE SEQUENCE [LARGE SCALE GENOMIC DNA]</scope>
    <source>
        <strain evidence="15 16">Sa3CUN1</strain>
    </source>
</reference>
<keyword evidence="10 12" id="KW-0472">Membrane</keyword>
<dbReference type="PANTHER" id="PTHR30009">
    <property type="entry name" value="CYTOCHROME C-TYPE SYNTHESIS PROTEIN AND PTS TRANSMEMBRANE COMPONENT"/>
    <property type="match status" value="1"/>
</dbReference>
<protein>
    <submittedName>
        <fullName evidence="15">PTS transporter subunit EIIC</fullName>
    </submittedName>
</protein>
<evidence type="ECO:0000256" key="3">
    <source>
        <dbReference type="ARBA" id="ARBA00022475"/>
    </source>
</evidence>
<evidence type="ECO:0000256" key="8">
    <source>
        <dbReference type="ARBA" id="ARBA00022777"/>
    </source>
</evidence>
<evidence type="ECO:0000256" key="4">
    <source>
        <dbReference type="ARBA" id="ARBA00022597"/>
    </source>
</evidence>
<evidence type="ECO:0000256" key="5">
    <source>
        <dbReference type="ARBA" id="ARBA00022679"/>
    </source>
</evidence>
<dbReference type="PROSITE" id="PS51103">
    <property type="entry name" value="PTS_EIIC_TYPE_1"/>
    <property type="match status" value="1"/>
</dbReference>
<evidence type="ECO:0000256" key="1">
    <source>
        <dbReference type="ARBA" id="ARBA00004651"/>
    </source>
</evidence>
<evidence type="ECO:0000256" key="2">
    <source>
        <dbReference type="ARBA" id="ARBA00022448"/>
    </source>
</evidence>
<feature type="transmembrane region" description="Helical" evidence="12">
    <location>
        <begin position="370"/>
        <end position="392"/>
    </location>
</feature>
<keyword evidence="5" id="KW-0808">Transferase</keyword>
<keyword evidence="9 12" id="KW-1133">Transmembrane helix</keyword>
<dbReference type="EMBL" id="JACSQZ010000036">
    <property type="protein sequence ID" value="MBD7915574.1"/>
    <property type="molecule type" value="Genomic_DNA"/>
</dbReference>
<comment type="subcellular location">
    <subcellularLocation>
        <location evidence="1">Cell membrane</location>
        <topology evidence="1">Multi-pass membrane protein</topology>
    </subcellularLocation>
</comment>
<evidence type="ECO:0000256" key="12">
    <source>
        <dbReference type="SAM" id="Phobius"/>
    </source>
</evidence>
<feature type="transmembrane region" description="Helical" evidence="12">
    <location>
        <begin position="345"/>
        <end position="364"/>
    </location>
</feature>
<dbReference type="InterPro" id="IPR013013">
    <property type="entry name" value="PTS_EIIC_1"/>
</dbReference>
<keyword evidence="4" id="KW-0762">Sugar transport</keyword>
<dbReference type="InterPro" id="IPR003352">
    <property type="entry name" value="PTS_EIIC"/>
</dbReference>
<keyword evidence="7 12" id="KW-0812">Transmembrane</keyword>
<dbReference type="Pfam" id="PF02378">
    <property type="entry name" value="PTS_EIIC"/>
    <property type="match status" value="1"/>
</dbReference>
<feature type="transmembrane region" description="Helical" evidence="12">
    <location>
        <begin position="314"/>
        <end position="338"/>
    </location>
</feature>
<dbReference type="InterPro" id="IPR050429">
    <property type="entry name" value="PTS_Glucose_EIICBA"/>
</dbReference>
<dbReference type="Proteomes" id="UP000640335">
    <property type="component" value="Unassembled WGS sequence"/>
</dbReference>
<dbReference type="NCBIfam" id="TIGR00826">
    <property type="entry name" value="EIIB_glc"/>
    <property type="match status" value="1"/>
</dbReference>
<evidence type="ECO:0000256" key="6">
    <source>
        <dbReference type="ARBA" id="ARBA00022683"/>
    </source>
</evidence>
<feature type="active site" description="Phosphocysteine intermediate; for EIIB activity" evidence="11">
    <location>
        <position position="440"/>
    </location>
</feature>
<keyword evidence="6" id="KW-0598">Phosphotransferase system</keyword>
<feature type="transmembrane region" description="Helical" evidence="12">
    <location>
        <begin position="154"/>
        <end position="174"/>
    </location>
</feature>
<feature type="transmembrane region" description="Helical" evidence="12">
    <location>
        <begin position="12"/>
        <end position="32"/>
    </location>
</feature>
<sequence length="496" mass="53220">MFKQLQKIGKSFMLPIAILPAAGLLLGIGGALSNPNTVQAYPFLNVSWLQGIFSIMSSAGNVVFTNLALIMCIGLSVGLAKKDKGTAGLAGAVSFLVMNASISGMITAFNPTVESIDTGVVGAIIIGLTVSYLHNKYGNIQLPSVLGFFGGSRFVPIVSSFSAIFIGAIFFLIWPTFQGWLVSIGNGIAGLGPIGTFLYGFLLRLTGAVGLHHMIYPLFWYTELGGVEVVAGQNIVGAQNIFFAQLADPNHVGLFTEGTRFFAGRFATMMFGLPGACLAMYHCVPKAKRKLVGGLFLGAAITSFVTGITEPIEFMFLFVAPWLYVVHAALDGLSFFIADILNVSIGNTFSGGLIDFTLFGVLQGNDKTNWIYVLIIGAIWFALYYFVFRFLITKFNVMTPGRETEEENVNVVTKDSLNEVAEQILVALGGAENLEDVDACITRLRVAVKDVKKVDKNKIKSLGATAVLEVKGGIQAIFGAKADPIKQKINEIIGRD</sequence>
<feature type="transmembrane region" description="Helical" evidence="12">
    <location>
        <begin position="52"/>
        <end position="77"/>
    </location>
</feature>
<dbReference type="Gene3D" id="3.30.1360.60">
    <property type="entry name" value="Glucose permease domain IIB"/>
    <property type="match status" value="1"/>
</dbReference>
<feature type="transmembrane region" description="Helical" evidence="12">
    <location>
        <begin position="180"/>
        <end position="206"/>
    </location>
</feature>
<keyword evidence="16" id="KW-1185">Reference proteome</keyword>
<name>A0ABR8Q560_9CLOT</name>
<keyword evidence="8" id="KW-0418">Kinase</keyword>